<organism evidence="2 3">
    <name type="scientific">Candidatus Zambryskibacteria bacterium CG_4_9_14_3_um_filter_40_16</name>
    <dbReference type="NCBI Taxonomy" id="1975111"/>
    <lineage>
        <taxon>Bacteria</taxon>
        <taxon>Candidatus Zambryskiibacteriota</taxon>
    </lineage>
</organism>
<name>A0A2M7WV26_9BACT</name>
<dbReference type="EMBL" id="PFXE01000011">
    <property type="protein sequence ID" value="PJA34144.1"/>
    <property type="molecule type" value="Genomic_DNA"/>
</dbReference>
<dbReference type="Proteomes" id="UP000231487">
    <property type="component" value="Unassembled WGS sequence"/>
</dbReference>
<accession>A0A2M7WV26</accession>
<comment type="caution">
    <text evidence="2">The sequence shown here is derived from an EMBL/GenBank/DDBJ whole genome shotgun (WGS) entry which is preliminary data.</text>
</comment>
<keyword evidence="1" id="KW-0472">Membrane</keyword>
<feature type="transmembrane region" description="Helical" evidence="1">
    <location>
        <begin position="29"/>
        <end position="54"/>
    </location>
</feature>
<protein>
    <submittedName>
        <fullName evidence="2">Uncharacterized protein</fullName>
    </submittedName>
</protein>
<keyword evidence="1" id="KW-1133">Transmembrane helix</keyword>
<evidence type="ECO:0000313" key="3">
    <source>
        <dbReference type="Proteomes" id="UP000231487"/>
    </source>
</evidence>
<keyword evidence="1" id="KW-0812">Transmembrane</keyword>
<gene>
    <name evidence="2" type="ORF">CO184_00555</name>
</gene>
<dbReference type="AlphaFoldDB" id="A0A2M7WV26"/>
<evidence type="ECO:0000313" key="2">
    <source>
        <dbReference type="EMBL" id="PJA34144.1"/>
    </source>
</evidence>
<evidence type="ECO:0000256" key="1">
    <source>
        <dbReference type="SAM" id="Phobius"/>
    </source>
</evidence>
<sequence length="60" mass="6581">MTKPPHNEHEPLVLAGQGRDEGDVEFEGWVAGAVLFFLVIGATILVALGWNLFFSLIPFL</sequence>
<proteinExistence type="predicted"/>
<reference evidence="3" key="1">
    <citation type="submission" date="2017-09" db="EMBL/GenBank/DDBJ databases">
        <title>Depth-based differentiation of microbial function through sediment-hosted aquifers and enrichment of novel symbionts in the deep terrestrial subsurface.</title>
        <authorList>
            <person name="Probst A.J."/>
            <person name="Ladd B."/>
            <person name="Jarett J.K."/>
            <person name="Geller-Mcgrath D.E."/>
            <person name="Sieber C.M.K."/>
            <person name="Emerson J.B."/>
            <person name="Anantharaman K."/>
            <person name="Thomas B.C."/>
            <person name="Malmstrom R."/>
            <person name="Stieglmeier M."/>
            <person name="Klingl A."/>
            <person name="Woyke T."/>
            <person name="Ryan C.M."/>
            <person name="Banfield J.F."/>
        </authorList>
    </citation>
    <scope>NUCLEOTIDE SEQUENCE [LARGE SCALE GENOMIC DNA]</scope>
</reference>